<dbReference type="Proteomes" id="UP001652660">
    <property type="component" value="Chromosome 2e"/>
</dbReference>
<dbReference type="PANTHER" id="PTHR46481:SF10">
    <property type="entry name" value="ZINC FINGER BED DOMAIN-CONTAINING PROTEIN 39"/>
    <property type="match status" value="1"/>
</dbReference>
<dbReference type="InterPro" id="IPR012337">
    <property type="entry name" value="RNaseH-like_sf"/>
</dbReference>
<evidence type="ECO:0000259" key="8">
    <source>
        <dbReference type="Pfam" id="PF14372"/>
    </source>
</evidence>
<dbReference type="RefSeq" id="XP_071933730.1">
    <property type="nucleotide sequence ID" value="XM_072077629.1"/>
</dbReference>
<keyword evidence="2" id="KW-0479">Metal-binding</keyword>
<organism evidence="9 11">
    <name type="scientific">Coffea arabica</name>
    <name type="common">Arabian coffee</name>
    <dbReference type="NCBI Taxonomy" id="13443"/>
    <lineage>
        <taxon>Eukaryota</taxon>
        <taxon>Viridiplantae</taxon>
        <taxon>Streptophyta</taxon>
        <taxon>Embryophyta</taxon>
        <taxon>Tracheophyta</taxon>
        <taxon>Spermatophyta</taxon>
        <taxon>Magnoliopsida</taxon>
        <taxon>eudicotyledons</taxon>
        <taxon>Gunneridae</taxon>
        <taxon>Pentapetalae</taxon>
        <taxon>asterids</taxon>
        <taxon>lamiids</taxon>
        <taxon>Gentianales</taxon>
        <taxon>Rubiaceae</taxon>
        <taxon>Ixoroideae</taxon>
        <taxon>Gardenieae complex</taxon>
        <taxon>Bertiereae - Coffeeae clade</taxon>
        <taxon>Coffeeae</taxon>
        <taxon>Coffea</taxon>
    </lineage>
</organism>
<dbReference type="InterPro" id="IPR025525">
    <property type="entry name" value="hAT-like_transposase_RNase-H"/>
</dbReference>
<evidence type="ECO:0000313" key="10">
    <source>
        <dbReference type="RefSeq" id="XP_071933727.1"/>
    </source>
</evidence>
<evidence type="ECO:0000256" key="5">
    <source>
        <dbReference type="ARBA" id="ARBA00023125"/>
    </source>
</evidence>
<accession>A0ABM4WPL9</accession>
<keyword evidence="5" id="KW-0238">DNA-binding</keyword>
<evidence type="ECO:0000313" key="9">
    <source>
        <dbReference type="Proteomes" id="UP001652660"/>
    </source>
</evidence>
<evidence type="ECO:0000256" key="3">
    <source>
        <dbReference type="ARBA" id="ARBA00022771"/>
    </source>
</evidence>
<keyword evidence="6" id="KW-0539">Nucleus</keyword>
<feature type="region of interest" description="Disordered" evidence="7">
    <location>
        <begin position="235"/>
        <end position="254"/>
    </location>
</feature>
<evidence type="ECO:0000256" key="1">
    <source>
        <dbReference type="ARBA" id="ARBA00004123"/>
    </source>
</evidence>
<evidence type="ECO:0000256" key="2">
    <source>
        <dbReference type="ARBA" id="ARBA00022723"/>
    </source>
</evidence>
<dbReference type="InterPro" id="IPR052035">
    <property type="entry name" value="ZnF_BED_domain_contain"/>
</dbReference>
<protein>
    <submittedName>
        <fullName evidence="10 11">Zinc finger BED domain-containing protein RICESLEEPER 2-like</fullName>
    </submittedName>
</protein>
<name>A0ABM4WPL9_COFAR</name>
<reference evidence="10 11" key="1">
    <citation type="submission" date="2025-05" db="UniProtKB">
        <authorList>
            <consortium name="RefSeq"/>
        </authorList>
    </citation>
    <scope>IDENTIFICATION</scope>
    <source>
        <tissue evidence="10 11">Leaves</tissue>
    </source>
</reference>
<proteinExistence type="predicted"/>
<dbReference type="RefSeq" id="XP_071933727.1">
    <property type="nucleotide sequence ID" value="XM_072077626.1"/>
</dbReference>
<dbReference type="GeneID" id="140036278"/>
<comment type="subcellular location">
    <subcellularLocation>
        <location evidence="1">Nucleus</location>
    </subcellularLocation>
</comment>
<evidence type="ECO:0000313" key="11">
    <source>
        <dbReference type="RefSeq" id="XP_071933730.1"/>
    </source>
</evidence>
<evidence type="ECO:0000256" key="7">
    <source>
        <dbReference type="SAM" id="MobiDB-lite"/>
    </source>
</evidence>
<keyword evidence="3" id="KW-0863">Zinc-finger</keyword>
<keyword evidence="9" id="KW-1185">Reference proteome</keyword>
<dbReference type="SUPFAM" id="SSF53098">
    <property type="entry name" value="Ribonuclease H-like"/>
    <property type="match status" value="1"/>
</dbReference>
<evidence type="ECO:0000256" key="6">
    <source>
        <dbReference type="ARBA" id="ARBA00023242"/>
    </source>
</evidence>
<keyword evidence="4" id="KW-0862">Zinc</keyword>
<dbReference type="PANTHER" id="PTHR46481">
    <property type="entry name" value="ZINC FINGER BED DOMAIN-CONTAINING PROTEIN 4"/>
    <property type="match status" value="1"/>
</dbReference>
<sequence length="254" mass="29244">MYTISVDNITHNDVTMRLLRDDFSRSKKLVLVGKIFHVLCIGHILNLMVQDGLGEIANNVENISKSVEFVNQSDTKRLLFAEIAQQLQILGKILIHDCRTRWNSTFEMLSFAVKFKKVFPRFQDRKPQYDCCLSIEHCAKVEKVCSTLETFWTVMHKISGSDCFVWKIFKVKMLLDSRLNDEDDFTQAMVHQVKFKFDEYWGKCKLLMAIAAILDPRQKMQEYVAEAVDITGKAFESHDGSSDSQGPIAPKSFD</sequence>
<evidence type="ECO:0000256" key="4">
    <source>
        <dbReference type="ARBA" id="ARBA00022833"/>
    </source>
</evidence>
<feature type="domain" description="hAT-like transposase RNase-H fold" evidence="8">
    <location>
        <begin position="161"/>
        <end position="227"/>
    </location>
</feature>
<gene>
    <name evidence="11" type="primary">LOC140036278</name>
    <name evidence="10" type="synonym">LOC140036275</name>
</gene>
<dbReference type="Pfam" id="PF14372">
    <property type="entry name" value="hAT-like_RNase-H"/>
    <property type="match status" value="1"/>
</dbReference>